<evidence type="ECO:0000313" key="4">
    <source>
        <dbReference type="Proteomes" id="UP000562045"/>
    </source>
</evidence>
<name>A0A7Y9ZI06_9ACTN</name>
<evidence type="ECO:0000259" key="2">
    <source>
        <dbReference type="Pfam" id="PF13577"/>
    </source>
</evidence>
<dbReference type="AlphaFoldDB" id="A0A7Y9ZI06"/>
<feature type="compositionally biased region" description="Pro residues" evidence="1">
    <location>
        <begin position="10"/>
        <end position="19"/>
    </location>
</feature>
<keyword evidence="3" id="KW-0413">Isomerase</keyword>
<feature type="domain" description="SnoaL-like" evidence="2">
    <location>
        <begin position="27"/>
        <end position="151"/>
    </location>
</feature>
<dbReference type="Pfam" id="PF13577">
    <property type="entry name" value="SnoaL_4"/>
    <property type="match status" value="1"/>
</dbReference>
<dbReference type="SUPFAM" id="SSF54427">
    <property type="entry name" value="NTF2-like"/>
    <property type="match status" value="1"/>
</dbReference>
<dbReference type="RefSeq" id="WP_179649572.1">
    <property type="nucleotide sequence ID" value="NZ_JACBZM010000001.1"/>
</dbReference>
<dbReference type="InterPro" id="IPR032710">
    <property type="entry name" value="NTF2-like_dom_sf"/>
</dbReference>
<sequence length="173" mass="18647">MSNPTSRPTSRPPSGPPSRPSVEERLQRLEDVQAITQLIASYGPLVDAGEAERVADLWTEDGVYDVDELFMGSRAEVDAMVRSDAHQGLIGNGCSHFLGPAHVAVDGDRAVAVCESVLLVRHHGKVFPARIGANHFELVRTDDGWRTTRRTTRGLDGSADARALLARAGGPVR</sequence>
<proteinExistence type="predicted"/>
<evidence type="ECO:0000256" key="1">
    <source>
        <dbReference type="SAM" id="MobiDB-lite"/>
    </source>
</evidence>
<dbReference type="EMBL" id="JACBZM010000001">
    <property type="protein sequence ID" value="NYI45852.1"/>
    <property type="molecule type" value="Genomic_DNA"/>
</dbReference>
<evidence type="ECO:0000313" key="3">
    <source>
        <dbReference type="EMBL" id="NYI45852.1"/>
    </source>
</evidence>
<dbReference type="Gene3D" id="3.10.450.50">
    <property type="match status" value="1"/>
</dbReference>
<comment type="caution">
    <text evidence="3">The sequence shown here is derived from an EMBL/GenBank/DDBJ whole genome shotgun (WGS) entry which is preliminary data.</text>
</comment>
<organism evidence="3 4">
    <name type="scientific">Nocardioides aromaticivorans</name>
    <dbReference type="NCBI Taxonomy" id="200618"/>
    <lineage>
        <taxon>Bacteria</taxon>
        <taxon>Bacillati</taxon>
        <taxon>Actinomycetota</taxon>
        <taxon>Actinomycetes</taxon>
        <taxon>Propionibacteriales</taxon>
        <taxon>Nocardioidaceae</taxon>
        <taxon>Nocardioides</taxon>
    </lineage>
</organism>
<reference evidence="3 4" key="1">
    <citation type="submission" date="2020-07" db="EMBL/GenBank/DDBJ databases">
        <title>Sequencing the genomes of 1000 actinobacteria strains.</title>
        <authorList>
            <person name="Klenk H.-P."/>
        </authorList>
    </citation>
    <scope>NUCLEOTIDE SEQUENCE [LARGE SCALE GENOMIC DNA]</scope>
    <source>
        <strain evidence="3 4">DSM 15131</strain>
    </source>
</reference>
<dbReference type="GO" id="GO:0016853">
    <property type="term" value="F:isomerase activity"/>
    <property type="evidence" value="ECO:0007669"/>
    <property type="project" value="UniProtKB-KW"/>
</dbReference>
<accession>A0A7Y9ZI06</accession>
<gene>
    <name evidence="3" type="ORF">BJ993_002932</name>
</gene>
<dbReference type="Proteomes" id="UP000562045">
    <property type="component" value="Unassembled WGS sequence"/>
</dbReference>
<dbReference type="InterPro" id="IPR037401">
    <property type="entry name" value="SnoaL-like"/>
</dbReference>
<protein>
    <submittedName>
        <fullName evidence="3">Ketosteroid isomerase-like protein</fullName>
    </submittedName>
</protein>
<feature type="region of interest" description="Disordered" evidence="1">
    <location>
        <begin position="1"/>
        <end position="23"/>
    </location>
</feature>